<dbReference type="AlphaFoldDB" id="A0A484HLJ7"/>
<protein>
    <recommendedName>
        <fullName evidence="2">Class I SAM-dependent methyltransferase</fullName>
    </recommendedName>
</protein>
<name>A0A484HLJ7_9BACT</name>
<gene>
    <name evidence="1" type="ORF">EPICR_20232</name>
</gene>
<dbReference type="SUPFAM" id="SSF53335">
    <property type="entry name" value="S-adenosyl-L-methionine-dependent methyltransferases"/>
    <property type="match status" value="1"/>
</dbReference>
<dbReference type="InterPro" id="IPR029063">
    <property type="entry name" value="SAM-dependent_MTases_sf"/>
</dbReference>
<accession>A0A484HLJ7</accession>
<sequence>MKFHKSDLDEIPGFLDPEEARRLYDTALEAAGMGAPCLEVGGYCGKSAMCLGLACKEKGGVLFSIDHHRGSEEQQPGEEYFDPALFDPVSFCVNTLPCFLDTLKRFGLQDTVIPIVAESAAVGRMWGTGLSLVFIDGGHSREAALKDYAAWSGHVIPGGYLLIHDLFPDPEKGGQAPMEIYRMALSSGLFEALPMTRTLGVLKRKG</sequence>
<reference evidence="1" key="1">
    <citation type="submission" date="2019-01" db="EMBL/GenBank/DDBJ databases">
        <authorList>
            <consortium name="Genoscope - CEA"/>
            <person name="William W."/>
        </authorList>
    </citation>
    <scope>NUCLEOTIDE SEQUENCE</scope>
    <source>
        <strain evidence="1">CR-1</strain>
    </source>
</reference>
<evidence type="ECO:0000313" key="1">
    <source>
        <dbReference type="EMBL" id="VEN73763.1"/>
    </source>
</evidence>
<dbReference type="EMBL" id="CAACVI010000012">
    <property type="protein sequence ID" value="VEN73763.1"/>
    <property type="molecule type" value="Genomic_DNA"/>
</dbReference>
<proteinExistence type="predicted"/>
<evidence type="ECO:0008006" key="2">
    <source>
        <dbReference type="Google" id="ProtNLM"/>
    </source>
</evidence>
<dbReference type="Pfam" id="PF13578">
    <property type="entry name" value="Methyltransf_24"/>
    <property type="match status" value="1"/>
</dbReference>
<dbReference type="Gene3D" id="3.40.50.150">
    <property type="entry name" value="Vaccinia Virus protein VP39"/>
    <property type="match status" value="1"/>
</dbReference>
<organism evidence="1">
    <name type="scientific">uncultured Desulfobacteraceae bacterium</name>
    <dbReference type="NCBI Taxonomy" id="218296"/>
    <lineage>
        <taxon>Bacteria</taxon>
        <taxon>Pseudomonadati</taxon>
        <taxon>Thermodesulfobacteriota</taxon>
        <taxon>Desulfobacteria</taxon>
        <taxon>Desulfobacterales</taxon>
        <taxon>Desulfobacteraceae</taxon>
        <taxon>environmental samples</taxon>
    </lineage>
</organism>